<evidence type="ECO:0000256" key="5">
    <source>
        <dbReference type="ARBA" id="ARBA00023014"/>
    </source>
</evidence>
<dbReference type="GO" id="GO:0019154">
    <property type="term" value="F:glycolate dehydrogenase activity"/>
    <property type="evidence" value="ECO:0007669"/>
    <property type="project" value="UniProtKB-EC"/>
</dbReference>
<keyword evidence="6" id="KW-0249">Electron transport</keyword>
<protein>
    <recommendedName>
        <fullName evidence="6">Glycolate oxidase iron-sulfur subunit</fullName>
        <ecNumber evidence="6">1.1.99.14</ecNumber>
    </recommendedName>
</protein>
<dbReference type="NCBIfam" id="NF008434">
    <property type="entry name" value="PRK11274.1"/>
    <property type="match status" value="1"/>
</dbReference>
<comment type="cofactor">
    <cofactor evidence="6">
        <name>[4Fe-4S] cluster</name>
        <dbReference type="ChEBI" id="CHEBI:49883"/>
    </cofactor>
    <text evidence="6">Binds 2 [4Fe-4S] clusters.</text>
</comment>
<name>A0A5Q2Q7Y0_9GAMM</name>
<feature type="domain" description="4Fe-4S ferredoxin-type" evidence="7">
    <location>
        <begin position="16"/>
        <end position="46"/>
    </location>
</feature>
<keyword evidence="9" id="KW-1185">Reference proteome</keyword>
<sequence length="405" mass="43663">MQTSIVKKYANTPEGKTAESILRKCVHCGFCTATCPTYQVLGDELDSPRGRIYLMKQMLEGHEVTEKTRTHLDRCLTCRSCETTCPSGVEYGKLIDIGRHIIEKEVPRSFTERLTRQALISVLPNRPLFTALLKVGQAFKPVVPGKLGKKIPPKRTATPWPVNDHARSMLVLDACAQPGATPNVNASAARILDRLGISLRAAPEAGCCGAVAYHLNDQAGGLDAMRANIDAWWPSIEAGAEALVITASGCGVMIKEYGHLLAGDPAYADKAKRVAALCKDMTEVFADLSIESLKLAAKDTKVAFHAPCTLQHGQKIVGVAERYLREAGFELTTVADSHLCCGSAGTYSITQPELSQQLLGRKVEALEAGRPDVIATANIGCHLHIETGAATPVKHWIELIDEACA</sequence>
<accession>A0A5Q2Q7Y0</accession>
<gene>
    <name evidence="8" type="primary">glcF</name>
    <name evidence="8" type="ORF">GH975_08960</name>
</gene>
<dbReference type="FunFam" id="1.10.1060.10:FF:000012">
    <property type="entry name" value="Glycolate oxidase iron-sulfur subunit"/>
    <property type="match status" value="1"/>
</dbReference>
<dbReference type="Gene3D" id="1.10.1060.10">
    <property type="entry name" value="Alpha-helical ferredoxin"/>
    <property type="match status" value="1"/>
</dbReference>
<dbReference type="InterPro" id="IPR004017">
    <property type="entry name" value="Cys_rich_dom"/>
</dbReference>
<dbReference type="PANTHER" id="PTHR32479:SF17">
    <property type="entry name" value="GLYCOLATE OXIDASE IRON-SULFUR SUBUNIT"/>
    <property type="match status" value="1"/>
</dbReference>
<dbReference type="InterPro" id="IPR012257">
    <property type="entry name" value="Glc_ox_4Fe-4S"/>
</dbReference>
<dbReference type="SUPFAM" id="SSF54862">
    <property type="entry name" value="4Fe-4S ferredoxins"/>
    <property type="match status" value="1"/>
</dbReference>
<dbReference type="Pfam" id="PF02754">
    <property type="entry name" value="CCG"/>
    <property type="match status" value="2"/>
</dbReference>
<dbReference type="PANTHER" id="PTHR32479">
    <property type="entry name" value="GLYCOLATE OXIDASE IRON-SULFUR SUBUNIT"/>
    <property type="match status" value="1"/>
</dbReference>
<dbReference type="GO" id="GO:0051539">
    <property type="term" value="F:4 iron, 4 sulfur cluster binding"/>
    <property type="evidence" value="ECO:0007669"/>
    <property type="project" value="UniProtKB-UniRule"/>
</dbReference>
<dbReference type="InterPro" id="IPR017900">
    <property type="entry name" value="4Fe4S_Fe_S_CS"/>
</dbReference>
<dbReference type="RefSeq" id="WP_153714193.1">
    <property type="nucleotide sequence ID" value="NZ_CP045871.1"/>
</dbReference>
<comment type="catalytic activity">
    <reaction evidence="6">
        <text>(R)-lactate + A = pyruvate + AH2</text>
        <dbReference type="Rhea" id="RHEA:15089"/>
        <dbReference type="ChEBI" id="CHEBI:13193"/>
        <dbReference type="ChEBI" id="CHEBI:15361"/>
        <dbReference type="ChEBI" id="CHEBI:16004"/>
        <dbReference type="ChEBI" id="CHEBI:17499"/>
    </reaction>
</comment>
<dbReference type="Proteomes" id="UP000388235">
    <property type="component" value="Chromosome"/>
</dbReference>
<keyword evidence="1 6" id="KW-0004">4Fe-4S</keyword>
<dbReference type="Pfam" id="PF13183">
    <property type="entry name" value="Fer4_8"/>
    <property type="match status" value="1"/>
</dbReference>
<keyword evidence="6" id="KW-0813">Transport</keyword>
<keyword evidence="2 6" id="KW-0479">Metal-binding</keyword>
<dbReference type="GO" id="GO:0046872">
    <property type="term" value="F:metal ion binding"/>
    <property type="evidence" value="ECO:0007669"/>
    <property type="project" value="UniProtKB-UniRule"/>
</dbReference>
<evidence type="ECO:0000259" key="7">
    <source>
        <dbReference type="PROSITE" id="PS51379"/>
    </source>
</evidence>
<dbReference type="PROSITE" id="PS00198">
    <property type="entry name" value="4FE4S_FER_1"/>
    <property type="match status" value="1"/>
</dbReference>
<dbReference type="EMBL" id="CP045871">
    <property type="protein sequence ID" value="QGG80689.1"/>
    <property type="molecule type" value="Genomic_DNA"/>
</dbReference>
<feature type="domain" description="4Fe-4S ferredoxin-type" evidence="7">
    <location>
        <begin position="66"/>
        <end position="89"/>
    </location>
</feature>
<comment type="catalytic activity">
    <reaction evidence="6">
        <text>glycolate + A = glyoxylate + AH2</text>
        <dbReference type="Rhea" id="RHEA:21264"/>
        <dbReference type="ChEBI" id="CHEBI:13193"/>
        <dbReference type="ChEBI" id="CHEBI:17499"/>
        <dbReference type="ChEBI" id="CHEBI:29805"/>
        <dbReference type="ChEBI" id="CHEBI:36655"/>
        <dbReference type="EC" id="1.1.99.14"/>
    </reaction>
</comment>
<comment type="function">
    <text evidence="6">Component of a complex that catalyzes the oxidation of glycolate to glyoxylate.</text>
</comment>
<dbReference type="EC" id="1.1.99.14" evidence="6"/>
<evidence type="ECO:0000256" key="3">
    <source>
        <dbReference type="ARBA" id="ARBA00022737"/>
    </source>
</evidence>
<dbReference type="PROSITE" id="PS51379">
    <property type="entry name" value="4FE4S_FER_2"/>
    <property type="match status" value="2"/>
</dbReference>
<dbReference type="GO" id="GO:0047809">
    <property type="term" value="F:D-lactate dehydrogenase activity"/>
    <property type="evidence" value="ECO:0007669"/>
    <property type="project" value="RHEA"/>
</dbReference>
<proteinExistence type="predicted"/>
<keyword evidence="3" id="KW-0677">Repeat</keyword>
<dbReference type="KEGG" id="llp:GH975_08960"/>
<keyword evidence="8" id="KW-0560">Oxidoreductase</keyword>
<reference evidence="8 9" key="1">
    <citation type="submission" date="2019-11" db="EMBL/GenBank/DDBJ databases">
        <authorList>
            <person name="Khan S.A."/>
            <person name="Jeon C.O."/>
            <person name="Chun B.H."/>
        </authorList>
    </citation>
    <scope>NUCLEOTIDE SEQUENCE [LARGE SCALE GENOMIC DNA]</scope>
    <source>
        <strain evidence="8 9">IMCC 1097</strain>
    </source>
</reference>
<evidence type="ECO:0000256" key="6">
    <source>
        <dbReference type="PIRNR" id="PIRNR000139"/>
    </source>
</evidence>
<dbReference type="PIRSF" id="PIRSF000139">
    <property type="entry name" value="Glc_ox_4Fe-4S"/>
    <property type="match status" value="1"/>
</dbReference>
<dbReference type="InterPro" id="IPR017896">
    <property type="entry name" value="4Fe4S_Fe-S-bd"/>
</dbReference>
<keyword evidence="4 6" id="KW-0408">Iron</keyword>
<evidence type="ECO:0000313" key="9">
    <source>
        <dbReference type="Proteomes" id="UP000388235"/>
    </source>
</evidence>
<dbReference type="AlphaFoldDB" id="A0A5Q2Q7Y0"/>
<keyword evidence="5 6" id="KW-0411">Iron-sulfur</keyword>
<dbReference type="InterPro" id="IPR009051">
    <property type="entry name" value="Helical_ferredxn"/>
</dbReference>
<evidence type="ECO:0000313" key="8">
    <source>
        <dbReference type="EMBL" id="QGG80689.1"/>
    </source>
</evidence>
<evidence type="ECO:0000256" key="1">
    <source>
        <dbReference type="ARBA" id="ARBA00022485"/>
    </source>
</evidence>
<organism evidence="8 9">
    <name type="scientific">Litorivicinus lipolyticus</name>
    <dbReference type="NCBI Taxonomy" id="418701"/>
    <lineage>
        <taxon>Bacteria</taxon>
        <taxon>Pseudomonadati</taxon>
        <taxon>Pseudomonadota</taxon>
        <taxon>Gammaproteobacteria</taxon>
        <taxon>Oceanospirillales</taxon>
        <taxon>Litorivicinaceae</taxon>
        <taxon>Litorivicinus</taxon>
    </lineage>
</organism>
<dbReference type="OrthoDB" id="9765258at2"/>
<evidence type="ECO:0000256" key="4">
    <source>
        <dbReference type="ARBA" id="ARBA00023004"/>
    </source>
</evidence>
<evidence type="ECO:0000256" key="2">
    <source>
        <dbReference type="ARBA" id="ARBA00022723"/>
    </source>
</evidence>